<accession>A0A8D0KV35</accession>
<dbReference type="Gene3D" id="2.30.29.30">
    <property type="entry name" value="Pleckstrin-homology domain (PH domain)/Phosphotyrosine-binding domain (PTB)"/>
    <property type="match status" value="1"/>
</dbReference>
<name>A0A8D0KV35_STROC</name>
<evidence type="ECO:0000313" key="2">
    <source>
        <dbReference type="Ensembl" id="ENSSOCP00000011857.1"/>
    </source>
</evidence>
<dbReference type="SUPFAM" id="SSF50729">
    <property type="entry name" value="PH domain-like"/>
    <property type="match status" value="1"/>
</dbReference>
<dbReference type="Proteomes" id="UP000694551">
    <property type="component" value="Unplaced"/>
</dbReference>
<dbReference type="PANTHER" id="PTHR10663">
    <property type="entry name" value="GUANYL-NUCLEOTIDE EXCHANGE FACTOR"/>
    <property type="match status" value="1"/>
</dbReference>
<proteinExistence type="predicted"/>
<protein>
    <recommendedName>
        <fullName evidence="1">Pleckstrin homology domain-containing protein</fullName>
    </recommendedName>
</protein>
<feature type="domain" description="Pleckstrin homology" evidence="1">
    <location>
        <begin position="114"/>
        <end position="201"/>
    </location>
</feature>
<sequence length="231" mass="26035">MPQQGCVCSFLVFRQALIHLPGLSNFTVGPLGQLPATHASPSYVQITTIGTLCVLQSLHLLSFSFSDHDEDELRKSLSELVDDKFGASAKKVTRIVDSSNPFLDIPQALNAVTYKHGVLTRKTHADMDGKRTPRGRRGWKKFYAVLKGTVLYLQKLRSHENKMKQIADELAEHKLHPVEKSLKSKEAEEYRLKEHYLIFEVKELSSFLGKLMREIKSSFTVPKLDVSSGPK</sequence>
<keyword evidence="3" id="KW-1185">Reference proteome</keyword>
<dbReference type="Ensembl" id="ENSSOCT00000012183.1">
    <property type="protein sequence ID" value="ENSSOCP00000011857.1"/>
    <property type="gene ID" value="ENSSOCG00000008977.1"/>
</dbReference>
<dbReference type="InterPro" id="IPR011993">
    <property type="entry name" value="PH-like_dom_sf"/>
</dbReference>
<dbReference type="InterPro" id="IPR041681">
    <property type="entry name" value="PH_9"/>
</dbReference>
<reference evidence="2" key="1">
    <citation type="submission" date="2025-08" db="UniProtKB">
        <authorList>
            <consortium name="Ensembl"/>
        </authorList>
    </citation>
    <scope>IDENTIFICATION</scope>
</reference>
<evidence type="ECO:0000259" key="1">
    <source>
        <dbReference type="Pfam" id="PF15410"/>
    </source>
</evidence>
<evidence type="ECO:0000313" key="3">
    <source>
        <dbReference type="Proteomes" id="UP000694551"/>
    </source>
</evidence>
<dbReference type="Pfam" id="PF15410">
    <property type="entry name" value="PH_9"/>
    <property type="match status" value="1"/>
</dbReference>
<dbReference type="PANTHER" id="PTHR10663:SF329">
    <property type="entry name" value="PH AND SEC7 DOMAIN-CONTAINING PROTEIN 2"/>
    <property type="match status" value="1"/>
</dbReference>
<reference evidence="2" key="2">
    <citation type="submission" date="2025-09" db="UniProtKB">
        <authorList>
            <consortium name="Ensembl"/>
        </authorList>
    </citation>
    <scope>IDENTIFICATION</scope>
</reference>
<organism evidence="2 3">
    <name type="scientific">Strix occidentalis caurina</name>
    <name type="common">northern spotted owl</name>
    <dbReference type="NCBI Taxonomy" id="311401"/>
    <lineage>
        <taxon>Eukaryota</taxon>
        <taxon>Metazoa</taxon>
        <taxon>Chordata</taxon>
        <taxon>Craniata</taxon>
        <taxon>Vertebrata</taxon>
        <taxon>Euteleostomi</taxon>
        <taxon>Archelosauria</taxon>
        <taxon>Archosauria</taxon>
        <taxon>Dinosauria</taxon>
        <taxon>Saurischia</taxon>
        <taxon>Theropoda</taxon>
        <taxon>Coelurosauria</taxon>
        <taxon>Aves</taxon>
        <taxon>Neognathae</taxon>
        <taxon>Neoaves</taxon>
        <taxon>Telluraves</taxon>
        <taxon>Strigiformes</taxon>
        <taxon>Strigidae</taxon>
        <taxon>Strix</taxon>
    </lineage>
</organism>
<dbReference type="AlphaFoldDB" id="A0A8D0KV35"/>